<proteinExistence type="predicted"/>
<dbReference type="InterPro" id="IPR043743">
    <property type="entry name" value="DUF5688"/>
</dbReference>
<dbReference type="Proteomes" id="UP000012589">
    <property type="component" value="Unassembled WGS sequence"/>
</dbReference>
<gene>
    <name evidence="1" type="ORF">C823_00337</name>
</gene>
<dbReference type="PATRIC" id="fig|1235802.3.peg.356"/>
<reference evidence="1 2" key="1">
    <citation type="journal article" date="2014" name="Genome Announc.">
        <title>Draft genome sequences of the altered schaedler flora, a defined bacterial community from gnotobiotic mice.</title>
        <authorList>
            <person name="Wannemuehler M.J."/>
            <person name="Overstreet A.M."/>
            <person name="Ward D.V."/>
            <person name="Phillips G.J."/>
        </authorList>
    </citation>
    <scope>NUCLEOTIDE SEQUENCE [LARGE SCALE GENOMIC DNA]</scope>
    <source>
        <strain evidence="1 2">ASF492</strain>
    </source>
</reference>
<dbReference type="Pfam" id="PF18941">
    <property type="entry name" value="DUF5688"/>
    <property type="match status" value="1"/>
</dbReference>
<dbReference type="HOGENOM" id="CLU_054014_0_0_9"/>
<comment type="caution">
    <text evidence="1">The sequence shown here is derived from an EMBL/GenBank/DDBJ whole genome shotgun (WGS) entry which is preliminary data.</text>
</comment>
<dbReference type="EMBL" id="AQFT01000010">
    <property type="protein sequence ID" value="EMZ37611.1"/>
    <property type="molecule type" value="Genomic_DNA"/>
</dbReference>
<dbReference type="AlphaFoldDB" id="N2BB39"/>
<dbReference type="STRING" id="1235802.C823_00337"/>
<name>N2BB39_9FIRM</name>
<dbReference type="eggNOG" id="ENOG50349UV">
    <property type="taxonomic scope" value="Bacteria"/>
</dbReference>
<keyword evidence="2" id="KW-1185">Reference proteome</keyword>
<sequence length="313" mass="34736">MNNRPIQTKQEPAMGYESFKRALQDKIQDCVARPVNFMETESVRINETSEGLILKLDGGNTAPLIYPEKLYEDYLSGMPLSMIAADAADIARKTCEYPEIPELTPENAQKSIRLALINKEQNRKLLEMCPYKDVLDLAAVPRWYLDSGSFLVSNDLLQILGLTGEDVLSIAERNTESEHYICRNIISVICEAGLAEGTDAGLLDGIDPVSKSPLYVLTNRTGIDGSRAVLSDRFLQEVAHQLGTDDLCLLPSSRNEMLAADIAAVGDIAEVKNVVMQVNRDPRAIRQNNILSDSVYFYNAKTHLLSVYRPTPV</sequence>
<protein>
    <submittedName>
        <fullName evidence="1">Uncharacterized protein</fullName>
    </submittedName>
</protein>
<evidence type="ECO:0000313" key="1">
    <source>
        <dbReference type="EMBL" id="EMZ37611.1"/>
    </source>
</evidence>
<evidence type="ECO:0000313" key="2">
    <source>
        <dbReference type="Proteomes" id="UP000012589"/>
    </source>
</evidence>
<organism evidence="1 2">
    <name type="scientific">Eubacterium plexicaudatum ASF492</name>
    <dbReference type="NCBI Taxonomy" id="1235802"/>
    <lineage>
        <taxon>Bacteria</taxon>
        <taxon>Bacillati</taxon>
        <taxon>Bacillota</taxon>
        <taxon>Clostridia</taxon>
        <taxon>Eubacteriales</taxon>
        <taxon>Eubacteriaceae</taxon>
        <taxon>Eubacterium</taxon>
    </lineage>
</organism>
<accession>N2BB39</accession>